<dbReference type="InterPro" id="IPR009081">
    <property type="entry name" value="PP-bd_ACP"/>
</dbReference>
<dbReference type="Pfam" id="PF00550">
    <property type="entry name" value="PP-binding"/>
    <property type="match status" value="2"/>
</dbReference>
<feature type="domain" description="Carrier" evidence="10">
    <location>
        <begin position="1812"/>
        <end position="1890"/>
    </location>
</feature>
<dbReference type="InterPro" id="IPR036736">
    <property type="entry name" value="ACP-like_sf"/>
</dbReference>
<comment type="cofactor">
    <cofactor evidence="1">
        <name>pyridoxal 5'-phosphate</name>
        <dbReference type="ChEBI" id="CHEBI:597326"/>
    </cofactor>
</comment>
<feature type="region of interest" description="Disordered" evidence="9">
    <location>
        <begin position="1951"/>
        <end position="1979"/>
    </location>
</feature>
<dbReference type="Gene3D" id="3.30.70.3290">
    <property type="match status" value="1"/>
</dbReference>
<dbReference type="PROSITE" id="PS52004">
    <property type="entry name" value="KS3_2"/>
    <property type="match status" value="1"/>
</dbReference>
<dbReference type="Gene3D" id="1.10.1200.10">
    <property type="entry name" value="ACP-like"/>
    <property type="match status" value="1"/>
</dbReference>
<dbReference type="Pfam" id="PF00109">
    <property type="entry name" value="ketoacyl-synt"/>
    <property type="match status" value="1"/>
</dbReference>
<dbReference type="InterPro" id="IPR025110">
    <property type="entry name" value="AMP-bd_C"/>
</dbReference>
<dbReference type="InterPro" id="IPR020841">
    <property type="entry name" value="PKS_Beta-ketoAc_synthase_dom"/>
</dbReference>
<dbReference type="CDD" id="cd00833">
    <property type="entry name" value="PKS"/>
    <property type="match status" value="1"/>
</dbReference>
<keyword evidence="3" id="KW-0597">Phosphoprotein</keyword>
<dbReference type="PANTHER" id="PTHR43775">
    <property type="entry name" value="FATTY ACID SYNTHASE"/>
    <property type="match status" value="1"/>
</dbReference>
<dbReference type="FunFam" id="3.30.300.30:FF:000010">
    <property type="entry name" value="Enterobactin synthetase component F"/>
    <property type="match status" value="1"/>
</dbReference>
<dbReference type="InterPro" id="IPR018201">
    <property type="entry name" value="Ketoacyl_synth_AS"/>
</dbReference>
<organism evidence="12 13">
    <name type="scientific">Thiomonas delicata</name>
    <name type="common">Thiomonas cuprina</name>
    <dbReference type="NCBI Taxonomy" id="364030"/>
    <lineage>
        <taxon>Bacteria</taxon>
        <taxon>Pseudomonadati</taxon>
        <taxon>Pseudomonadota</taxon>
        <taxon>Betaproteobacteria</taxon>
        <taxon>Burkholderiales</taxon>
        <taxon>Thiomonas</taxon>
    </lineage>
</organism>
<dbReference type="SMART" id="SM00827">
    <property type="entry name" value="PKS_AT"/>
    <property type="match status" value="1"/>
</dbReference>
<evidence type="ECO:0000313" key="13">
    <source>
        <dbReference type="Proteomes" id="UP000214566"/>
    </source>
</evidence>
<dbReference type="SMART" id="SM00823">
    <property type="entry name" value="PKS_PP"/>
    <property type="match status" value="2"/>
</dbReference>
<feature type="compositionally biased region" description="Polar residues" evidence="9">
    <location>
        <begin position="852"/>
        <end position="866"/>
    </location>
</feature>
<evidence type="ECO:0000256" key="5">
    <source>
        <dbReference type="ARBA" id="ARBA00022832"/>
    </source>
</evidence>
<dbReference type="InterPro" id="IPR050091">
    <property type="entry name" value="PKS_NRPS_Biosynth_Enz"/>
</dbReference>
<dbReference type="InterPro" id="IPR020806">
    <property type="entry name" value="PKS_PP-bd"/>
</dbReference>
<keyword evidence="5" id="KW-0276">Fatty acid metabolism</keyword>
<dbReference type="InterPro" id="IPR006162">
    <property type="entry name" value="Ppantetheine_attach_site"/>
</dbReference>
<dbReference type="SUPFAM" id="SSF53383">
    <property type="entry name" value="PLP-dependent transferases"/>
    <property type="match status" value="1"/>
</dbReference>
<dbReference type="SUPFAM" id="SSF53901">
    <property type="entry name" value="Thiolase-like"/>
    <property type="match status" value="1"/>
</dbReference>
<proteinExistence type="predicted"/>
<dbReference type="InterPro" id="IPR020845">
    <property type="entry name" value="AMP-binding_CS"/>
</dbReference>
<dbReference type="InterPro" id="IPR045851">
    <property type="entry name" value="AMP-bd_C_sf"/>
</dbReference>
<dbReference type="InterPro" id="IPR016035">
    <property type="entry name" value="Acyl_Trfase/lysoPLipase"/>
</dbReference>
<evidence type="ECO:0000256" key="3">
    <source>
        <dbReference type="ARBA" id="ARBA00022553"/>
    </source>
</evidence>
<dbReference type="Gene3D" id="3.30.559.30">
    <property type="entry name" value="Nonribosomal peptide synthetase, condensation domain"/>
    <property type="match status" value="1"/>
</dbReference>
<dbReference type="EMBL" id="FLMQ01000045">
    <property type="protein sequence ID" value="SBP86787.1"/>
    <property type="molecule type" value="Genomic_DNA"/>
</dbReference>
<dbReference type="Pfam" id="PF02801">
    <property type="entry name" value="Ketoacyl-synt_C"/>
    <property type="match status" value="1"/>
</dbReference>
<keyword evidence="8" id="KW-0511">Multifunctional enzyme</keyword>
<dbReference type="Gene3D" id="3.40.640.10">
    <property type="entry name" value="Type I PLP-dependent aspartate aminotransferase-like (Major domain)"/>
    <property type="match status" value="1"/>
</dbReference>
<dbReference type="InterPro" id="IPR010071">
    <property type="entry name" value="AA_adenyl_dom"/>
</dbReference>
<evidence type="ECO:0000256" key="2">
    <source>
        <dbReference type="ARBA" id="ARBA00022450"/>
    </source>
</evidence>
<keyword evidence="2" id="KW-0596">Phosphopantetheine</keyword>
<dbReference type="InterPro" id="IPR005814">
    <property type="entry name" value="Aminotrans_3"/>
</dbReference>
<dbReference type="InterPro" id="IPR015421">
    <property type="entry name" value="PyrdxlP-dep_Trfase_major"/>
</dbReference>
<dbReference type="SUPFAM" id="SSF55048">
    <property type="entry name" value="Probable ACP-binding domain of malonyl-CoA ACP transacylase"/>
    <property type="match status" value="1"/>
</dbReference>
<dbReference type="PROSITE" id="PS00455">
    <property type="entry name" value="AMP_BINDING"/>
    <property type="match status" value="1"/>
</dbReference>
<sequence length="2499" mass="262640">MQAESVNARPLTPASAPAFAPAAASAVLDLLRALPGKEHDASCAEAALQLPAALTSGIQDLAARMGWLDDTPGAAAWVLLLLRWLGAPRIGLDELRAPVSAADAGEPASGRPALTRCTYGQPEQATARAWMQNVDAIRRASPQLPAASWPGTSAALWLGQGVDAARITQHGIPIAIALEPNGALRMRYAAARLGPEQADAMLAALAHAMGVLIAHPDGLAREVPTLSDAQRTWLDALNPPADPPDAARAVHAVFAQQAALRGDAPALTHAGETLSYRELEARAEAWCARLGHAGAQPGAVVCVALGRGLDSIAVLLGILKAGCTYLALDAQLPSERIAFMLADAGVSLVVTDTMRRGALAHALPLLLTDDPAAEAGMAGAAAPAIPASAAPAPAYIMYTSGSTGTPKGIVIGHASILRLVLNAPFMRLDANTRMLHAAPLGFDASTLEIWGPLLNGGVCVLHDEDLPTPAGLARTIRRDAVNAAWLTAALFNTVVDADPTSLCGLAQLLTGGEALSVPHVRRALQALPGTQIINGYGPTECTTFATTYPIPRELPEGLRAIPIGRPIRDTRAYVLGPGATLLPPGLVGELHVGGSGLAIGYLNRAALDAERFVVNPFGPSGTHLYRTGDLVRWLPDGQLDYVGRADTQVKIRGFRIELGEIETALAKHPAVRSCAVIARKDAAGQARLLAYCVAAGRPVPTAELRERLAARLPDYMVPAAFIWLDALPITANGKLDQRALPEPSAERPDLVVPYQTPQDDAERRVCDAFAQALGLQRVGRLDNFFDLGGNSLLVLRVLALLGQGGGATATLSTHAFFGQPTPQALARLLTNAPATAPALDARRMAKPLQDPAAQSEQAPRATTRSTPADARHAPVAIVAVAGRFPGAADVETFWANLLAGRDTITHFNADQLDPSLPASLTQDPDYVKARGVIDGVDLFDAAFFGIAPREAALMDPQQRIFLELCWECLERAGHAPDATTVPVGVFAGMYNATYFQHHVQHRPELVEALGAFQTMLGNEKDYIATRVANRLNLTGPAVSVHTACSTSLVAIAQAVISLRAGQCDMALAGGSSVTCPPNSGYLYQDGAMLSPDGATRSFDAKAQGTVFSDGAAVVLLKRLDDALADGDAVLAVIRGVAINNDGRDKASFTAPSVDGQAAVIAAAQRDAGIDARSVSYVETHGTATPMGDPVEVEALTRAFRQHTDDAGFCRIGSLKSNVGHMVIAAGAAGVIKTALALARETLPPSIHYTAPNPGIDFARSPFMVCDRLTPWPRGEQPRRAGVSGFGVGGTNAHVVLEEAPAPAPSSAAVGPQLLALSAKSPAALDAVAAELAAHLQAHPDLNLADAAYTLQVGRSAFTHRLCVVAQTTQDAVQALQTASHPWRAQRKVGSGEPPMVWLFPGQGAQYAGMGRGLYAADADFRAAFDAALAALAPHLDFDLRARMFGNEPGAPGADLLTGTGTTQPATFCLEYALAQSWLARGARPAALIGHSVGEFVAAVLAGVMRLSDAAQLVARRGALMQALPPGGMLSVRLSASDVLARLPEALALAAENGPAACVVAGPREAIEAWRAALEADGVQARVLQTSHAFHSSMMDPALAPFADVVRAVALAAPSLPIVSTRTGTWMTEADAISADYWARHLREPVRFSPAIRTALARHTDAAFLEVGPRGALSTLARQHGPAGSVLAIPSLADTPETEAAQMLLAQGALWTAGLALAASAANPATARHRIPLPTYAFERKRYWVEAAATQQRGSTTNAPGHAQAESAPQARPVSDVPSAAVLAFTPPPHANAMSSTTPAPTHPATSGNAPAARKLQLIARLRALFDDVSGSDLGDTDPTIPFVELGIDSLTLTQAALQVKREFGVSVTFRQLMESLRSLDALADHLDAQLPPEPATQPQAATVAAAAPQGLAMPAAVMPAPGTNAPLLQQVIQQQMQLMAQQLALLSGVQPAAPQADTTPPAAPAPTATAAADAASATDDAGVQRYDVKKAFGAIARIHTQASPLTERQRARLDAFMRRYVERTAKSRAYTEQHRAHLADPRVVNGFRPMIKDIVYQIVVARSKGSHLWDLDGNDYVDVLSGFGMSLFGWQPDFVLDAVRRQLDDGYDIGPQHPLAGPVAELVCELTGFDRAGLCNTGSEAVMAAVRIARTVTGRSTVVLFTGSYHGTFDEVLVRSGREHKGIPAAPGIMRGMFGDVRVLDYGTPEALAFIRAHADDLAAVLVEPVQSRRPEFQPVDFLKDVRAITEQSGTCLIFDEVITGFRCALGGAQQVFGVRADLASYGKVIGGGMPIGVIAGKREFMDALDGGAWQYGDDSIPSVGVTYFAGTFVRHPLALAAAHASLTHLKQQGPALQQRLNAATTALADELSAFCREHGAPLEIRHFASLWRVAWLEDHPLQDLLFAMMRSRGVHILDNFPCFLTTAHSEADIVHIAGAFKDSVRELQESEFLPRHKSPVSVVFDAAKPPVPGARLGKDPSGKPAWFVPNPDDPAKYLKVGA</sequence>
<dbReference type="PROSITE" id="PS50075">
    <property type="entry name" value="CARRIER"/>
    <property type="match status" value="2"/>
</dbReference>
<name>A0A238D0J7_THIDL</name>
<feature type="compositionally biased region" description="Low complexity" evidence="9">
    <location>
        <begin position="1792"/>
        <end position="1806"/>
    </location>
</feature>
<dbReference type="Gene3D" id="2.30.38.10">
    <property type="entry name" value="Luciferase, Domain 3"/>
    <property type="match status" value="1"/>
</dbReference>
<evidence type="ECO:0000256" key="9">
    <source>
        <dbReference type="SAM" id="MobiDB-lite"/>
    </source>
</evidence>
<dbReference type="NCBIfam" id="TIGR01733">
    <property type="entry name" value="AA-adenyl-dom"/>
    <property type="match status" value="1"/>
</dbReference>
<dbReference type="SUPFAM" id="SSF47336">
    <property type="entry name" value="ACP-like"/>
    <property type="match status" value="2"/>
</dbReference>
<dbReference type="InterPro" id="IPR014030">
    <property type="entry name" value="Ketoacyl_synth_N"/>
</dbReference>
<dbReference type="Gene3D" id="3.30.300.30">
    <property type="match status" value="1"/>
</dbReference>
<dbReference type="GO" id="GO:0044550">
    <property type="term" value="P:secondary metabolite biosynthetic process"/>
    <property type="evidence" value="ECO:0007669"/>
    <property type="project" value="UniProtKB-ARBA"/>
</dbReference>
<dbReference type="Pfam" id="PF13193">
    <property type="entry name" value="AMP-binding_C"/>
    <property type="match status" value="1"/>
</dbReference>
<dbReference type="InterPro" id="IPR014031">
    <property type="entry name" value="Ketoacyl_synth_C"/>
</dbReference>
<feature type="region of interest" description="Disordered" evidence="9">
    <location>
        <begin position="845"/>
        <end position="868"/>
    </location>
</feature>
<keyword evidence="4" id="KW-0808">Transferase</keyword>
<dbReference type="Gene3D" id="3.40.366.10">
    <property type="entry name" value="Malonyl-Coenzyme A Acyl Carrier Protein, domain 2"/>
    <property type="match status" value="1"/>
</dbReference>
<evidence type="ECO:0000256" key="4">
    <source>
        <dbReference type="ARBA" id="ARBA00022679"/>
    </source>
</evidence>
<dbReference type="Pfam" id="PF22621">
    <property type="entry name" value="CurL-like_PKS_C"/>
    <property type="match status" value="1"/>
</dbReference>
<dbReference type="InterPro" id="IPR001227">
    <property type="entry name" value="Ac_transferase_dom_sf"/>
</dbReference>
<feature type="region of interest" description="Disordered" evidence="9">
    <location>
        <begin position="1749"/>
        <end position="1772"/>
    </location>
</feature>
<dbReference type="InterPro" id="IPR014043">
    <property type="entry name" value="Acyl_transferase_dom"/>
</dbReference>
<dbReference type="GO" id="GO:0030170">
    <property type="term" value="F:pyridoxal phosphate binding"/>
    <property type="evidence" value="ECO:0007669"/>
    <property type="project" value="InterPro"/>
</dbReference>
<feature type="domain" description="Carrier" evidence="10">
    <location>
        <begin position="756"/>
        <end position="833"/>
    </location>
</feature>
<reference evidence="12 13" key="1">
    <citation type="submission" date="2016-06" db="EMBL/GenBank/DDBJ databases">
        <authorList>
            <person name="Kjaerup R.B."/>
            <person name="Dalgaard T.S."/>
            <person name="Juul-Madsen H.R."/>
        </authorList>
    </citation>
    <scope>NUCLEOTIDE SEQUENCE [LARGE SCALE GENOMIC DNA]</scope>
    <source>
        <strain evidence="12 13">DSM 16361</strain>
    </source>
</reference>
<evidence type="ECO:0000259" key="11">
    <source>
        <dbReference type="PROSITE" id="PS52004"/>
    </source>
</evidence>
<dbReference type="InterPro" id="IPR015424">
    <property type="entry name" value="PyrdxlP-dep_Trfase"/>
</dbReference>
<dbReference type="GO" id="GO:0006633">
    <property type="term" value="P:fatty acid biosynthetic process"/>
    <property type="evidence" value="ECO:0007669"/>
    <property type="project" value="InterPro"/>
</dbReference>
<gene>
    <name evidence="12" type="ORF">THIARS_50035</name>
</gene>
<feature type="compositionally biased region" description="Polar residues" evidence="9">
    <location>
        <begin position="1749"/>
        <end position="1758"/>
    </location>
</feature>
<dbReference type="Gene3D" id="3.40.50.980">
    <property type="match status" value="2"/>
</dbReference>
<dbReference type="InterPro" id="IPR000873">
    <property type="entry name" value="AMP-dep_synth/lig_dom"/>
</dbReference>
<feature type="region of interest" description="Disordered" evidence="9">
    <location>
        <begin position="1784"/>
        <end position="1808"/>
    </location>
</feature>
<evidence type="ECO:0000313" key="12">
    <source>
        <dbReference type="EMBL" id="SBP86787.1"/>
    </source>
</evidence>
<dbReference type="SUPFAM" id="SSF52151">
    <property type="entry name" value="FabD/lysophospholipase-like"/>
    <property type="match status" value="1"/>
</dbReference>
<dbReference type="Pfam" id="PF00501">
    <property type="entry name" value="AMP-binding"/>
    <property type="match status" value="1"/>
</dbReference>
<evidence type="ECO:0000256" key="1">
    <source>
        <dbReference type="ARBA" id="ARBA00001933"/>
    </source>
</evidence>
<protein>
    <submittedName>
        <fullName evidence="12">Putative polyketide synthase</fullName>
    </submittedName>
</protein>
<dbReference type="Gene3D" id="3.90.1150.10">
    <property type="entry name" value="Aspartate Aminotransferase, domain 1"/>
    <property type="match status" value="1"/>
</dbReference>
<dbReference type="PANTHER" id="PTHR43775:SF51">
    <property type="entry name" value="INACTIVE PHENOLPHTHIOCEROL SYNTHESIS POLYKETIDE SYNTHASE TYPE I PKS1-RELATED"/>
    <property type="match status" value="1"/>
</dbReference>
<dbReference type="InterPro" id="IPR016036">
    <property type="entry name" value="Malonyl_transacylase_ACP-bd"/>
</dbReference>
<dbReference type="GO" id="GO:0031177">
    <property type="term" value="F:phosphopantetheine binding"/>
    <property type="evidence" value="ECO:0007669"/>
    <property type="project" value="InterPro"/>
</dbReference>
<evidence type="ECO:0000256" key="7">
    <source>
        <dbReference type="ARBA" id="ARBA00023098"/>
    </source>
</evidence>
<keyword evidence="13" id="KW-1185">Reference proteome</keyword>
<dbReference type="Proteomes" id="UP000214566">
    <property type="component" value="Unassembled WGS sequence"/>
</dbReference>
<dbReference type="GO" id="GO:0004315">
    <property type="term" value="F:3-oxoacyl-[acyl-carrier-protein] synthase activity"/>
    <property type="evidence" value="ECO:0007669"/>
    <property type="project" value="InterPro"/>
</dbReference>
<accession>A0A238D0J7</accession>
<dbReference type="InterPro" id="IPR016039">
    <property type="entry name" value="Thiolase-like"/>
</dbReference>
<dbReference type="Pfam" id="PF00202">
    <property type="entry name" value="Aminotran_3"/>
    <property type="match status" value="1"/>
</dbReference>
<feature type="domain" description="Ketosynthase family 3 (KS3)" evidence="11">
    <location>
        <begin position="872"/>
        <end position="1298"/>
    </location>
</feature>
<dbReference type="Pfam" id="PF00698">
    <property type="entry name" value="Acyl_transf_1"/>
    <property type="match status" value="1"/>
</dbReference>
<dbReference type="Gene3D" id="3.40.50.1820">
    <property type="entry name" value="alpha/beta hydrolase"/>
    <property type="match status" value="1"/>
</dbReference>
<dbReference type="InterPro" id="IPR049704">
    <property type="entry name" value="Aminotrans_3_PPA_site"/>
</dbReference>
<evidence type="ECO:0000256" key="8">
    <source>
        <dbReference type="ARBA" id="ARBA00023268"/>
    </source>
</evidence>
<evidence type="ECO:0000256" key="6">
    <source>
        <dbReference type="ARBA" id="ARBA00022898"/>
    </source>
</evidence>
<dbReference type="InterPro" id="IPR015422">
    <property type="entry name" value="PyrdxlP-dep_Trfase_small"/>
</dbReference>
<dbReference type="PROSITE" id="PS00012">
    <property type="entry name" value="PHOSPHOPANTETHEINE"/>
    <property type="match status" value="1"/>
</dbReference>
<dbReference type="PROSITE" id="PS00600">
    <property type="entry name" value="AA_TRANSFER_CLASS_3"/>
    <property type="match status" value="1"/>
</dbReference>
<dbReference type="GO" id="GO:0004312">
    <property type="term" value="F:fatty acid synthase activity"/>
    <property type="evidence" value="ECO:0007669"/>
    <property type="project" value="TreeGrafter"/>
</dbReference>
<dbReference type="InterPro" id="IPR029058">
    <property type="entry name" value="AB_hydrolase_fold"/>
</dbReference>
<dbReference type="SUPFAM" id="SSF56801">
    <property type="entry name" value="Acetyl-CoA synthetase-like"/>
    <property type="match status" value="1"/>
</dbReference>
<keyword evidence="7" id="KW-0443">Lipid metabolism</keyword>
<evidence type="ECO:0000259" key="10">
    <source>
        <dbReference type="PROSITE" id="PS50075"/>
    </source>
</evidence>
<dbReference type="PROSITE" id="PS00606">
    <property type="entry name" value="KS3_1"/>
    <property type="match status" value="1"/>
</dbReference>
<dbReference type="SMART" id="SM00825">
    <property type="entry name" value="PKS_KS"/>
    <property type="match status" value="1"/>
</dbReference>
<keyword evidence="6" id="KW-0663">Pyridoxal phosphate</keyword>
<dbReference type="GO" id="GO:0008483">
    <property type="term" value="F:transaminase activity"/>
    <property type="evidence" value="ECO:0007669"/>
    <property type="project" value="InterPro"/>
</dbReference>
<dbReference type="Gene3D" id="3.40.47.10">
    <property type="match status" value="1"/>
</dbReference>
<dbReference type="CDD" id="cd12117">
    <property type="entry name" value="A_NRPS_Srf_like"/>
    <property type="match status" value="1"/>
</dbReference>
<dbReference type="FunFam" id="3.40.47.10:FF:000042">
    <property type="entry name" value="Polyketide synthase Pks13"/>
    <property type="match status" value="1"/>
</dbReference>